<evidence type="ECO:0000313" key="3">
    <source>
        <dbReference type="Proteomes" id="UP000250266"/>
    </source>
</evidence>
<evidence type="ECO:0000313" key="2">
    <source>
        <dbReference type="EMBL" id="OCK82347.1"/>
    </source>
</evidence>
<proteinExistence type="predicted"/>
<protein>
    <submittedName>
        <fullName evidence="2">Uncharacterized protein</fullName>
    </submittedName>
</protein>
<dbReference type="AlphaFoldDB" id="A0A8E2EE86"/>
<feature type="region of interest" description="Disordered" evidence="1">
    <location>
        <begin position="345"/>
        <end position="387"/>
    </location>
</feature>
<reference evidence="2 3" key="1">
    <citation type="journal article" date="2016" name="Nat. Commun.">
        <title>Ectomycorrhizal ecology is imprinted in the genome of the dominant symbiotic fungus Cenococcum geophilum.</title>
        <authorList>
            <consortium name="DOE Joint Genome Institute"/>
            <person name="Peter M."/>
            <person name="Kohler A."/>
            <person name="Ohm R.A."/>
            <person name="Kuo A."/>
            <person name="Krutzmann J."/>
            <person name="Morin E."/>
            <person name="Arend M."/>
            <person name="Barry K.W."/>
            <person name="Binder M."/>
            <person name="Choi C."/>
            <person name="Clum A."/>
            <person name="Copeland A."/>
            <person name="Grisel N."/>
            <person name="Haridas S."/>
            <person name="Kipfer T."/>
            <person name="LaButti K."/>
            <person name="Lindquist E."/>
            <person name="Lipzen A."/>
            <person name="Maire R."/>
            <person name="Meier B."/>
            <person name="Mihaltcheva S."/>
            <person name="Molinier V."/>
            <person name="Murat C."/>
            <person name="Poggeler S."/>
            <person name="Quandt C.A."/>
            <person name="Sperisen C."/>
            <person name="Tritt A."/>
            <person name="Tisserant E."/>
            <person name="Crous P.W."/>
            <person name="Henrissat B."/>
            <person name="Nehls U."/>
            <person name="Egli S."/>
            <person name="Spatafora J.W."/>
            <person name="Grigoriev I.V."/>
            <person name="Martin F.M."/>
        </authorList>
    </citation>
    <scope>NUCLEOTIDE SEQUENCE [LARGE SCALE GENOMIC DNA]</scope>
    <source>
        <strain evidence="2 3">CBS 459.81</strain>
    </source>
</reference>
<dbReference type="Proteomes" id="UP000250266">
    <property type="component" value="Unassembled WGS sequence"/>
</dbReference>
<sequence>MLHHEDSTIVSDNTSFIAAAGVPPQTTGDIMKPRTPVTRRAIARPNCTHIDMDRLFGPHQCQLCWKFPSFGWVYVCRQDNQLPFNFPSAFGDDLADLSSKLREELDEVGLSRSVIETAKKGLYTAEQLEQLKAQKRRVREVIAMAMDPDSNDNNLPNNDGANASHLENKQTQVFPQCSFKVCHACRPYYKDRIYVSFGAVFAGELRPLTRQDVKNLPSSNVYILRTIGLRQPPQKRHLTDESPALLASSTSQYTFKSTQSERDDINQIRRAMGWRNSLKNTFHIVFKTGRESSSEGSNITLPLPGTGKHRPLDEDARDFDLNPLKRIRSHRRRTLEVTGTGSLDVIDGVEVSNGEGSSETSEEHQDTSSTSSDYSAYSAMSEGSEVEVDGGVALTEEAVEMHTPDIITQDTPLVLLQGLDDIITQA</sequence>
<feature type="region of interest" description="Disordered" evidence="1">
    <location>
        <begin position="293"/>
        <end position="316"/>
    </location>
</feature>
<dbReference type="EMBL" id="KV744891">
    <property type="protein sequence ID" value="OCK82347.1"/>
    <property type="molecule type" value="Genomic_DNA"/>
</dbReference>
<evidence type="ECO:0000256" key="1">
    <source>
        <dbReference type="SAM" id="MobiDB-lite"/>
    </source>
</evidence>
<feature type="compositionally biased region" description="Low complexity" evidence="1">
    <location>
        <begin position="367"/>
        <end position="379"/>
    </location>
</feature>
<accession>A0A8E2EE86</accession>
<name>A0A8E2EE86_9PEZI</name>
<feature type="compositionally biased region" description="Low complexity" evidence="1">
    <location>
        <begin position="348"/>
        <end position="359"/>
    </location>
</feature>
<dbReference type="OrthoDB" id="4776522at2759"/>
<organism evidence="2 3">
    <name type="scientific">Lepidopterella palustris CBS 459.81</name>
    <dbReference type="NCBI Taxonomy" id="1314670"/>
    <lineage>
        <taxon>Eukaryota</taxon>
        <taxon>Fungi</taxon>
        <taxon>Dikarya</taxon>
        <taxon>Ascomycota</taxon>
        <taxon>Pezizomycotina</taxon>
        <taxon>Dothideomycetes</taxon>
        <taxon>Pleosporomycetidae</taxon>
        <taxon>Mytilinidiales</taxon>
        <taxon>Argynnaceae</taxon>
        <taxon>Lepidopterella</taxon>
    </lineage>
</organism>
<keyword evidence="3" id="KW-1185">Reference proteome</keyword>
<gene>
    <name evidence="2" type="ORF">K432DRAFT_225425</name>
</gene>